<dbReference type="GO" id="GO:0098719">
    <property type="term" value="P:sodium ion import across plasma membrane"/>
    <property type="evidence" value="ECO:0007669"/>
    <property type="project" value="TreeGrafter"/>
</dbReference>
<evidence type="ECO:0000256" key="3">
    <source>
        <dbReference type="ARBA" id="ARBA00022692"/>
    </source>
</evidence>
<evidence type="ECO:0000313" key="12">
    <source>
        <dbReference type="Proteomes" id="UP000085678"/>
    </source>
</evidence>
<feature type="transmembrane region" description="Helical" evidence="10">
    <location>
        <begin position="52"/>
        <end position="74"/>
    </location>
</feature>
<evidence type="ECO:0000256" key="4">
    <source>
        <dbReference type="ARBA" id="ARBA00022989"/>
    </source>
</evidence>
<keyword evidence="5" id="KW-0915">Sodium</keyword>
<evidence type="ECO:0000256" key="1">
    <source>
        <dbReference type="ARBA" id="ARBA00004141"/>
    </source>
</evidence>
<evidence type="ECO:0000256" key="6">
    <source>
        <dbReference type="ARBA" id="ARBA00023065"/>
    </source>
</evidence>
<dbReference type="GeneID" id="106164100"/>
<comment type="subcellular location">
    <subcellularLocation>
        <location evidence="1">Membrane</location>
        <topology evidence="1">Multi-pass membrane protein</topology>
    </subcellularLocation>
</comment>
<keyword evidence="8 9" id="KW-0739">Sodium transport</keyword>
<dbReference type="PANTHER" id="PTHR10110">
    <property type="entry name" value="SODIUM/HYDROGEN EXCHANGER"/>
    <property type="match status" value="1"/>
</dbReference>
<dbReference type="GO" id="GO:0051453">
    <property type="term" value="P:regulation of intracellular pH"/>
    <property type="evidence" value="ECO:0007669"/>
    <property type="project" value="TreeGrafter"/>
</dbReference>
<dbReference type="GO" id="GO:0005886">
    <property type="term" value="C:plasma membrane"/>
    <property type="evidence" value="ECO:0007669"/>
    <property type="project" value="TreeGrafter"/>
</dbReference>
<evidence type="ECO:0000256" key="9">
    <source>
        <dbReference type="RuleBase" id="RU003722"/>
    </source>
</evidence>
<gene>
    <name evidence="13" type="primary">LOC106164100</name>
</gene>
<dbReference type="STRING" id="7574.A0A1S3IGT6"/>
<evidence type="ECO:0000256" key="8">
    <source>
        <dbReference type="ARBA" id="ARBA00023201"/>
    </source>
</evidence>
<keyword evidence="2 9" id="KW-0813">Transport</keyword>
<dbReference type="InterPro" id="IPR004709">
    <property type="entry name" value="NaH_exchanger"/>
</dbReference>
<evidence type="ECO:0000256" key="10">
    <source>
        <dbReference type="SAM" id="Phobius"/>
    </source>
</evidence>
<proteinExistence type="inferred from homology"/>
<feature type="transmembrane region" description="Helical" evidence="10">
    <location>
        <begin position="187"/>
        <end position="209"/>
    </location>
</feature>
<keyword evidence="3 9" id="KW-0812">Transmembrane</keyword>
<evidence type="ECO:0000256" key="5">
    <source>
        <dbReference type="ARBA" id="ARBA00023053"/>
    </source>
</evidence>
<feature type="non-terminal residue" evidence="13">
    <location>
        <position position="391"/>
    </location>
</feature>
<keyword evidence="9" id="KW-0050">Antiport</keyword>
<feature type="transmembrane region" description="Helical" evidence="10">
    <location>
        <begin position="120"/>
        <end position="145"/>
    </location>
</feature>
<dbReference type="Proteomes" id="UP000085678">
    <property type="component" value="Unplaced"/>
</dbReference>
<dbReference type="OrthoDB" id="196264at2759"/>
<dbReference type="InParanoid" id="A0A1S3IGT6"/>
<dbReference type="KEGG" id="lak:106164100"/>
<dbReference type="Pfam" id="PF00999">
    <property type="entry name" value="Na_H_Exchanger"/>
    <property type="match status" value="1"/>
</dbReference>
<keyword evidence="6 9" id="KW-0406">Ion transport</keyword>
<dbReference type="AlphaFoldDB" id="A0A1S3IGT6"/>
<protein>
    <recommendedName>
        <fullName evidence="9">Sodium/hydrogen exchanger</fullName>
    </recommendedName>
</protein>
<name>A0A1S3IGT6_LINAN</name>
<feature type="transmembrane region" description="Helical" evidence="10">
    <location>
        <begin position="86"/>
        <end position="108"/>
    </location>
</feature>
<keyword evidence="4 10" id="KW-1133">Transmembrane helix</keyword>
<dbReference type="GO" id="GO:0015385">
    <property type="term" value="F:sodium:proton antiporter activity"/>
    <property type="evidence" value="ECO:0007669"/>
    <property type="project" value="InterPro"/>
</dbReference>
<sequence>MSVGAMGDDFSVTFVQCLLFSALIVAVDPVAVMVEPLTILLLAYLSYLSAELFHFSGIIGICCCGLMQAHYAFNNISHKSLTTVTYFSKMLSTASDCMIFMFLGLTLVRPDHDWHTGFTLWTLFLCLVIRFMSVFGLTLIANKLYRLRKIELEEQFIMAYGGLRGAVCFSLVAMLNENDVPRFRAFLTTTLVVIIFTVFIQGGTIKPLVKLLQIKKKKNKVVSMSEEINYHVTDHVLAGIEEIMGTHGDHWLRESVNRLDLQYLKKWLQNNPQRHDEQIMELFQEIALRQHYENVAGTEAAKRWASSIDIAPEFEGDEPPKSPSPEALKDLLHEYMQVTTAILHRTTDLEKSDREKLAQRIRSGSGGSLDFNHELHVPTVPRPSLPFLAVR</sequence>
<organism evidence="12 13">
    <name type="scientific">Lingula anatina</name>
    <name type="common">Brachiopod</name>
    <name type="synonym">Lingula unguis</name>
    <dbReference type="NCBI Taxonomy" id="7574"/>
    <lineage>
        <taxon>Eukaryota</taxon>
        <taxon>Metazoa</taxon>
        <taxon>Spiralia</taxon>
        <taxon>Lophotrochozoa</taxon>
        <taxon>Brachiopoda</taxon>
        <taxon>Linguliformea</taxon>
        <taxon>Lingulata</taxon>
        <taxon>Lingulida</taxon>
        <taxon>Linguloidea</taxon>
        <taxon>Lingulidae</taxon>
        <taxon>Lingula</taxon>
    </lineage>
</organism>
<feature type="transmembrane region" description="Helical" evidence="10">
    <location>
        <begin position="12"/>
        <end position="32"/>
    </location>
</feature>
<evidence type="ECO:0000259" key="11">
    <source>
        <dbReference type="Pfam" id="PF00999"/>
    </source>
</evidence>
<keyword evidence="12" id="KW-1185">Reference proteome</keyword>
<dbReference type="RefSeq" id="XP_013397353.2">
    <property type="nucleotide sequence ID" value="XM_013541899.2"/>
</dbReference>
<dbReference type="InterPro" id="IPR018422">
    <property type="entry name" value="Cation/H_exchanger_CPA1"/>
</dbReference>
<evidence type="ECO:0000256" key="2">
    <source>
        <dbReference type="ARBA" id="ARBA00022448"/>
    </source>
</evidence>
<dbReference type="NCBIfam" id="TIGR00840">
    <property type="entry name" value="b_cpa1"/>
    <property type="match status" value="1"/>
</dbReference>
<dbReference type="InterPro" id="IPR006153">
    <property type="entry name" value="Cation/H_exchanger_TM"/>
</dbReference>
<reference evidence="13" key="1">
    <citation type="submission" date="2025-08" db="UniProtKB">
        <authorList>
            <consortium name="RefSeq"/>
        </authorList>
    </citation>
    <scope>IDENTIFICATION</scope>
    <source>
        <tissue evidence="13">Gonads</tissue>
    </source>
</reference>
<comment type="similarity">
    <text evidence="9">Belongs to the monovalent cation:proton antiporter 1 (CPA1) transporter (TC 2.A.36) family.</text>
</comment>
<evidence type="ECO:0000313" key="13">
    <source>
        <dbReference type="RefSeq" id="XP_013397353.2"/>
    </source>
</evidence>
<evidence type="ECO:0000256" key="7">
    <source>
        <dbReference type="ARBA" id="ARBA00023136"/>
    </source>
</evidence>
<accession>A0A1S3IGT6</accession>
<dbReference type="PANTHER" id="PTHR10110:SF126">
    <property type="entry name" value="NA(+)_H(+) EXCHANGER PROTEIN 7"/>
    <property type="match status" value="1"/>
</dbReference>
<dbReference type="GO" id="GO:0015386">
    <property type="term" value="F:potassium:proton antiporter activity"/>
    <property type="evidence" value="ECO:0007669"/>
    <property type="project" value="TreeGrafter"/>
</dbReference>
<feature type="domain" description="Cation/H+ exchanger transmembrane" evidence="11">
    <location>
        <begin position="34"/>
        <end position="210"/>
    </location>
</feature>
<keyword evidence="7 10" id="KW-0472">Membrane</keyword>